<evidence type="ECO:0000313" key="1">
    <source>
        <dbReference type="EMBL" id="MEO1767015.1"/>
    </source>
</evidence>
<accession>A0ABV0EG94</accession>
<dbReference type="Proteomes" id="UP001482231">
    <property type="component" value="Unassembled WGS sequence"/>
</dbReference>
<comment type="caution">
    <text evidence="1">The sequence shown here is derived from an EMBL/GenBank/DDBJ whole genome shotgun (WGS) entry which is preliminary data.</text>
</comment>
<sequence>MDNQRVEQVVTHICELGCTRVREIMGALAAQEAVPETAELGAEERAAVLAELRSIMAVYDART</sequence>
<proteinExistence type="predicted"/>
<keyword evidence="2" id="KW-1185">Reference proteome</keyword>
<organism evidence="1 2">
    <name type="scientific">Thiobacter aerophilum</name>
    <dbReference type="NCBI Taxonomy" id="3121275"/>
    <lineage>
        <taxon>Bacteria</taxon>
        <taxon>Pseudomonadati</taxon>
        <taxon>Pseudomonadota</taxon>
        <taxon>Betaproteobacteria</taxon>
        <taxon>Burkholderiales</taxon>
        <taxon>Thiobacteraceae</taxon>
        <taxon>Thiobacter</taxon>
    </lineage>
</organism>
<evidence type="ECO:0000313" key="2">
    <source>
        <dbReference type="Proteomes" id="UP001482231"/>
    </source>
</evidence>
<reference evidence="1 2" key="1">
    <citation type="submission" date="2024-02" db="EMBL/GenBank/DDBJ databases">
        <title>New thermophilic sulfur-oxidizing bacteria from a hot springs of the Uzon caldera (Kamchatka, Russia).</title>
        <authorList>
            <person name="Dukat A.M."/>
            <person name="Elcheninov A.G."/>
            <person name="Frolov E.N."/>
        </authorList>
    </citation>
    <scope>NUCLEOTIDE SEQUENCE [LARGE SCALE GENOMIC DNA]</scope>
    <source>
        <strain evidence="1 2">AK1</strain>
    </source>
</reference>
<dbReference type="EMBL" id="JBAJEX010000004">
    <property type="protein sequence ID" value="MEO1767015.1"/>
    <property type="molecule type" value="Genomic_DNA"/>
</dbReference>
<protein>
    <submittedName>
        <fullName evidence="1">Uncharacterized protein</fullName>
    </submittedName>
</protein>
<dbReference type="RefSeq" id="WP_347308123.1">
    <property type="nucleotide sequence ID" value="NZ_JBAJEX010000004.1"/>
</dbReference>
<gene>
    <name evidence="1" type="ORF">V6E02_07310</name>
</gene>
<name>A0ABV0EG94_9BURK</name>